<dbReference type="EMBL" id="CABEEZ010000164">
    <property type="protein sequence ID" value="VTR60097.1"/>
    <property type="molecule type" value="Genomic_DNA"/>
</dbReference>
<feature type="transmembrane region" description="Helical" evidence="1">
    <location>
        <begin position="22"/>
        <end position="41"/>
    </location>
</feature>
<gene>
    <name evidence="2" type="ORF">NCTC12965_08364</name>
</gene>
<dbReference type="AlphaFoldDB" id="A0A4U9WL38"/>
<accession>A0A4U9WL38</accession>
<name>A0A4U9WL38_SERFO</name>
<keyword evidence="1" id="KW-0812">Transmembrane</keyword>
<protein>
    <submittedName>
        <fullName evidence="2">Uncharacterized protein</fullName>
    </submittedName>
</protein>
<organism evidence="2">
    <name type="scientific">Serratia fonticola</name>
    <dbReference type="NCBI Taxonomy" id="47917"/>
    <lineage>
        <taxon>Bacteria</taxon>
        <taxon>Pseudomonadati</taxon>
        <taxon>Pseudomonadota</taxon>
        <taxon>Gammaproteobacteria</taxon>
        <taxon>Enterobacterales</taxon>
        <taxon>Yersiniaceae</taxon>
        <taxon>Serratia</taxon>
    </lineage>
</organism>
<proteinExistence type="predicted"/>
<evidence type="ECO:0000313" key="2">
    <source>
        <dbReference type="EMBL" id="VTR60097.1"/>
    </source>
</evidence>
<keyword evidence="1" id="KW-0472">Membrane</keyword>
<keyword evidence="1" id="KW-1133">Transmembrane helix</keyword>
<sequence>MQTDSQALGAKGATFKWVVPRLALMMFLQFFCLGGLVRYAWRGDGQIRPGGDYW</sequence>
<reference evidence="2" key="1">
    <citation type="submission" date="2019-05" db="EMBL/GenBank/DDBJ databases">
        <authorList>
            <consortium name="Pathogen Informatics"/>
        </authorList>
    </citation>
    <scope>NUCLEOTIDE SEQUENCE [LARGE SCALE GENOMIC DNA]</scope>
    <source>
        <strain evidence="2">NCTC12965</strain>
    </source>
</reference>
<evidence type="ECO:0000256" key="1">
    <source>
        <dbReference type="SAM" id="Phobius"/>
    </source>
</evidence>